<proteinExistence type="predicted"/>
<dbReference type="eggNOG" id="ENOG50322PG">
    <property type="taxonomic scope" value="Bacteria"/>
</dbReference>
<dbReference type="HOGENOM" id="CLU_2570088_0_0_11"/>
<gene>
    <name evidence="1" type="ORF">HMPREF0591_5264</name>
</gene>
<name>D5PGH0_9MYCO</name>
<organism evidence="1 2">
    <name type="scientific">Mycobacterium parascrofulaceum ATCC BAA-614</name>
    <dbReference type="NCBI Taxonomy" id="525368"/>
    <lineage>
        <taxon>Bacteria</taxon>
        <taxon>Bacillati</taxon>
        <taxon>Actinomycetota</taxon>
        <taxon>Actinomycetes</taxon>
        <taxon>Mycobacteriales</taxon>
        <taxon>Mycobacteriaceae</taxon>
        <taxon>Mycobacterium</taxon>
        <taxon>Mycobacterium simiae complex</taxon>
    </lineage>
</organism>
<comment type="caution">
    <text evidence="1">The sequence shown here is derived from an EMBL/GenBank/DDBJ whole genome shotgun (WGS) entry which is preliminary data.</text>
</comment>
<accession>D5PGH0</accession>
<sequence>MTTTATAPTVDPFHDFWLPDYCPRCNPLGHNADRCVRLATETEPDAVTWRGGKGVVCEYVCDGCGHTWTRSDLWDAQSAGFDPKQRRAA</sequence>
<evidence type="ECO:0000313" key="2">
    <source>
        <dbReference type="Proteomes" id="UP000003653"/>
    </source>
</evidence>
<dbReference type="RefSeq" id="WP_007169253.1">
    <property type="nucleotide sequence ID" value="NZ_GG770554.1"/>
</dbReference>
<dbReference type="Proteomes" id="UP000003653">
    <property type="component" value="Unassembled WGS sequence"/>
</dbReference>
<evidence type="ECO:0000313" key="1">
    <source>
        <dbReference type="EMBL" id="EFG74824.1"/>
    </source>
</evidence>
<protein>
    <submittedName>
        <fullName evidence="1">Uncharacterized protein</fullName>
    </submittedName>
</protein>
<keyword evidence="2" id="KW-1185">Reference proteome</keyword>
<dbReference type="AlphaFoldDB" id="D5PGH0"/>
<reference evidence="1 2" key="1">
    <citation type="submission" date="2010-04" db="EMBL/GenBank/DDBJ databases">
        <authorList>
            <person name="Muzny D."/>
            <person name="Qin X."/>
            <person name="Deng J."/>
            <person name="Jiang H."/>
            <person name="Liu Y."/>
            <person name="Qu J."/>
            <person name="Song X.-Z."/>
            <person name="Zhang L."/>
            <person name="Thornton R."/>
            <person name="Coyle M."/>
            <person name="Francisco L."/>
            <person name="Jackson L."/>
            <person name="Javaid M."/>
            <person name="Korchina V."/>
            <person name="Kovar C."/>
            <person name="Mata R."/>
            <person name="Mathew T."/>
            <person name="Ngo R."/>
            <person name="Nguyen L."/>
            <person name="Nguyen N."/>
            <person name="Okwuonu G."/>
            <person name="Ongeri F."/>
            <person name="Pham C."/>
            <person name="Simmons D."/>
            <person name="Wilczek-Boney K."/>
            <person name="Hale W."/>
            <person name="Jakkamsetti A."/>
            <person name="Pham P."/>
            <person name="Ruth R."/>
            <person name="San Lucas F."/>
            <person name="Warren J."/>
            <person name="Zhang J."/>
            <person name="Zhao Z."/>
            <person name="Zhou C."/>
            <person name="Zhu D."/>
            <person name="Lee S."/>
            <person name="Bess C."/>
            <person name="Blankenburg K."/>
            <person name="Forbes L."/>
            <person name="Fu Q."/>
            <person name="Gubbala S."/>
            <person name="Hirani K."/>
            <person name="Jayaseelan J.C."/>
            <person name="Lara F."/>
            <person name="Munidasa M."/>
            <person name="Palculict T."/>
            <person name="Patil S."/>
            <person name="Pu L.-L."/>
            <person name="Saada N."/>
            <person name="Tang L."/>
            <person name="Weissenberger G."/>
            <person name="Zhu Y."/>
            <person name="Hemphill L."/>
            <person name="Shang Y."/>
            <person name="Youmans B."/>
            <person name="Ayvaz T."/>
            <person name="Ross M."/>
            <person name="Santibanez J."/>
            <person name="Aqrawi P."/>
            <person name="Gross S."/>
            <person name="Joshi V."/>
            <person name="Fowler G."/>
            <person name="Nazareth L."/>
            <person name="Reid J."/>
            <person name="Worley K."/>
            <person name="Petrosino J."/>
            <person name="Highlander S."/>
            <person name="Gibbs R."/>
        </authorList>
    </citation>
    <scope>NUCLEOTIDE SEQUENCE [LARGE SCALE GENOMIC DNA]</scope>
    <source>
        <strain evidence="1 2">ATCC BAA-614</strain>
    </source>
</reference>
<dbReference type="EMBL" id="ADNV01000350">
    <property type="protein sequence ID" value="EFG74824.1"/>
    <property type="molecule type" value="Genomic_DNA"/>
</dbReference>